<dbReference type="Proteomes" id="UP000586827">
    <property type="component" value="Unassembled WGS sequence"/>
</dbReference>
<dbReference type="EMBL" id="JABELX010000007">
    <property type="protein sequence ID" value="NNH72327.1"/>
    <property type="molecule type" value="Genomic_DNA"/>
</dbReference>
<organism evidence="1 2">
    <name type="scientific">Nocardia uniformis</name>
    <dbReference type="NCBI Taxonomy" id="53432"/>
    <lineage>
        <taxon>Bacteria</taxon>
        <taxon>Bacillati</taxon>
        <taxon>Actinomycetota</taxon>
        <taxon>Actinomycetes</taxon>
        <taxon>Mycobacteriales</taxon>
        <taxon>Nocardiaceae</taxon>
        <taxon>Nocardia</taxon>
    </lineage>
</organism>
<sequence length="107" mass="11276">MLVQADIDQLRALATTLDGIKTAIDGIDVRSSAVPVGAALPGTVFGDTCDLATENIEHGWYRVAERIGRVGTTIAQAANSYNTAEKVSEGEFVDLMAGFDFRAADNG</sequence>
<evidence type="ECO:0000313" key="2">
    <source>
        <dbReference type="Proteomes" id="UP000586827"/>
    </source>
</evidence>
<protein>
    <submittedName>
        <fullName evidence="1">Uncharacterized protein</fullName>
    </submittedName>
</protein>
<dbReference type="RefSeq" id="WP_067519022.1">
    <property type="nucleotide sequence ID" value="NZ_JABELX010000007.1"/>
</dbReference>
<reference evidence="1 2" key="1">
    <citation type="submission" date="2020-05" db="EMBL/GenBank/DDBJ databases">
        <title>MicrobeNet Type strains.</title>
        <authorList>
            <person name="Nicholson A.C."/>
        </authorList>
    </citation>
    <scope>NUCLEOTIDE SEQUENCE [LARGE SCALE GENOMIC DNA]</scope>
    <source>
        <strain evidence="1 2">JCM 3224</strain>
    </source>
</reference>
<gene>
    <name evidence="1" type="ORF">HLB23_21110</name>
</gene>
<keyword evidence="2" id="KW-1185">Reference proteome</keyword>
<name>A0A849C8W3_9NOCA</name>
<accession>A0A849C8W3</accession>
<dbReference type="AlphaFoldDB" id="A0A849C8W3"/>
<proteinExistence type="predicted"/>
<evidence type="ECO:0000313" key="1">
    <source>
        <dbReference type="EMBL" id="NNH72327.1"/>
    </source>
</evidence>
<comment type="caution">
    <text evidence="1">The sequence shown here is derived from an EMBL/GenBank/DDBJ whole genome shotgun (WGS) entry which is preliminary data.</text>
</comment>